<feature type="site" description="Important for substrate specificity" evidence="4">
    <location>
        <position position="82"/>
    </location>
</feature>
<dbReference type="HAMAP" id="MF_00528">
    <property type="entry name" value="Maf"/>
    <property type="match status" value="1"/>
</dbReference>
<dbReference type="InterPro" id="IPR029001">
    <property type="entry name" value="ITPase-like_fam"/>
</dbReference>
<comment type="function">
    <text evidence="4">Nucleoside triphosphate pyrophosphatase that hydrolyzes dTTP and UTP. May have a dual role in cell division arrest and in preventing the incorporation of modified nucleotides into cellular nucleic acids.</text>
</comment>
<dbReference type="GO" id="GO:0005737">
    <property type="term" value="C:cytoplasm"/>
    <property type="evidence" value="ECO:0007669"/>
    <property type="project" value="UniProtKB-SubCell"/>
</dbReference>
<dbReference type="PANTHER" id="PTHR43213:SF5">
    <property type="entry name" value="BIFUNCTIONAL DTTP_UTP PYROPHOSPHATASE_METHYLTRANSFERASE PROTEIN-RELATED"/>
    <property type="match status" value="1"/>
</dbReference>
<dbReference type="EC" id="3.6.1.9" evidence="4"/>
<dbReference type="GO" id="GO:0009117">
    <property type="term" value="P:nucleotide metabolic process"/>
    <property type="evidence" value="ECO:0007669"/>
    <property type="project" value="UniProtKB-KW"/>
</dbReference>
<evidence type="ECO:0000256" key="3">
    <source>
        <dbReference type="ARBA" id="ARBA00023080"/>
    </source>
</evidence>
<evidence type="ECO:0000256" key="2">
    <source>
        <dbReference type="ARBA" id="ARBA00022801"/>
    </source>
</evidence>
<evidence type="ECO:0000256" key="1">
    <source>
        <dbReference type="ARBA" id="ARBA00001968"/>
    </source>
</evidence>
<keyword evidence="3 4" id="KW-0546">Nucleotide metabolism</keyword>
<keyword evidence="4" id="KW-0963">Cytoplasm</keyword>
<dbReference type="EMBL" id="CP035544">
    <property type="protein sequence ID" value="QBA63941.1"/>
    <property type="molecule type" value="Genomic_DNA"/>
</dbReference>
<comment type="subcellular location">
    <subcellularLocation>
        <location evidence="4">Cytoplasm</location>
    </subcellularLocation>
</comment>
<dbReference type="NCBIfam" id="TIGR00172">
    <property type="entry name" value="maf"/>
    <property type="match status" value="1"/>
</dbReference>
<dbReference type="PIRSF" id="PIRSF006305">
    <property type="entry name" value="Maf"/>
    <property type="match status" value="1"/>
</dbReference>
<dbReference type="Pfam" id="PF02545">
    <property type="entry name" value="Maf"/>
    <property type="match status" value="1"/>
</dbReference>
<dbReference type="OrthoDB" id="9807767at2"/>
<comment type="similarity">
    <text evidence="4">Belongs to the Maf family. YhdE subfamily.</text>
</comment>
<accession>A0A411E898</accession>
<name>A0A411E898_9FLAO</name>
<evidence type="ECO:0000313" key="6">
    <source>
        <dbReference type="Proteomes" id="UP000290889"/>
    </source>
</evidence>
<feature type="active site" description="Proton acceptor" evidence="4">
    <location>
        <position position="81"/>
    </location>
</feature>
<feature type="site" description="Important for substrate specificity" evidence="4">
    <location>
        <position position="23"/>
    </location>
</feature>
<dbReference type="Proteomes" id="UP000290889">
    <property type="component" value="Chromosome"/>
</dbReference>
<dbReference type="GO" id="GO:0036218">
    <property type="term" value="F:dTTP diphosphatase activity"/>
    <property type="evidence" value="ECO:0007669"/>
    <property type="project" value="RHEA"/>
</dbReference>
<comment type="caution">
    <text evidence="4">Lacks conserved residue(s) required for the propagation of feature annotation.</text>
</comment>
<reference evidence="5 6" key="1">
    <citation type="submission" date="2019-01" db="EMBL/GenBank/DDBJ databases">
        <title>Muriicola soli sp. nov., isolated from soil.</title>
        <authorList>
            <person name="Kang H.J."/>
            <person name="Kim S.B."/>
        </authorList>
    </citation>
    <scope>NUCLEOTIDE SEQUENCE [LARGE SCALE GENOMIC DNA]</scope>
    <source>
        <strain evidence="5 6">MMS17-SY002</strain>
    </source>
</reference>
<comment type="cofactor">
    <cofactor evidence="1 4">
        <name>a divalent metal cation</name>
        <dbReference type="ChEBI" id="CHEBI:60240"/>
    </cofactor>
</comment>
<protein>
    <recommendedName>
        <fullName evidence="4">dTTP/UTP pyrophosphatase</fullName>
        <shortName evidence="4">dTTPase/UTPase</shortName>
        <ecNumber evidence="4">3.6.1.9</ecNumber>
    </recommendedName>
    <alternativeName>
        <fullName evidence="4">Nucleoside triphosphate pyrophosphatase</fullName>
    </alternativeName>
    <alternativeName>
        <fullName evidence="4">Nucleotide pyrophosphatase</fullName>
        <shortName evidence="4">Nucleotide PPase</shortName>
    </alternativeName>
</protein>
<dbReference type="SUPFAM" id="SSF52972">
    <property type="entry name" value="ITPase-like"/>
    <property type="match status" value="1"/>
</dbReference>
<dbReference type="RefSeq" id="WP_129603408.1">
    <property type="nucleotide sequence ID" value="NZ_CP035544.1"/>
</dbReference>
<proteinExistence type="inferred from homology"/>
<dbReference type="PANTHER" id="PTHR43213">
    <property type="entry name" value="BIFUNCTIONAL DTTP/UTP PYROPHOSPHATASE/METHYLTRANSFERASE PROTEIN-RELATED"/>
    <property type="match status" value="1"/>
</dbReference>
<dbReference type="GO" id="GO:0036221">
    <property type="term" value="F:UTP diphosphatase activity"/>
    <property type="evidence" value="ECO:0007669"/>
    <property type="project" value="RHEA"/>
</dbReference>
<sequence>MIENPLSDRLKDFRIFLASGSPRRQELLRALGVSFELVKNNVEETYPEHLKAAEISDYLAQLKTVNLTQKLEKSDILITADTVVWHKGVSLAKPSNKGEALDMLMKLSYDWHEVITSVCFSTSEEQKIMNCTTEVLFKQLEAEEIEFYTTAFEPFDKAGAYGIQEWLGNIAIEEIRGSYSNVVGLPTHLVYKTLMDMAS</sequence>
<keyword evidence="2 4" id="KW-0378">Hydrolase</keyword>
<dbReference type="KEGG" id="mur:EQY75_04940"/>
<comment type="catalytic activity">
    <reaction evidence="4">
        <text>dTTP + H2O = dTMP + diphosphate + H(+)</text>
        <dbReference type="Rhea" id="RHEA:28534"/>
        <dbReference type="ChEBI" id="CHEBI:15377"/>
        <dbReference type="ChEBI" id="CHEBI:15378"/>
        <dbReference type="ChEBI" id="CHEBI:33019"/>
        <dbReference type="ChEBI" id="CHEBI:37568"/>
        <dbReference type="ChEBI" id="CHEBI:63528"/>
        <dbReference type="EC" id="3.6.1.9"/>
    </reaction>
</comment>
<evidence type="ECO:0000256" key="4">
    <source>
        <dbReference type="HAMAP-Rule" id="MF_00528"/>
    </source>
</evidence>
<dbReference type="Gene3D" id="3.90.950.10">
    <property type="match status" value="1"/>
</dbReference>
<dbReference type="InterPro" id="IPR003697">
    <property type="entry name" value="Maf-like"/>
</dbReference>
<keyword evidence="6" id="KW-1185">Reference proteome</keyword>
<dbReference type="AlphaFoldDB" id="A0A411E898"/>
<feature type="site" description="Important for substrate specificity" evidence="4">
    <location>
        <position position="164"/>
    </location>
</feature>
<evidence type="ECO:0000313" key="5">
    <source>
        <dbReference type="EMBL" id="QBA63941.1"/>
    </source>
</evidence>
<organism evidence="5 6">
    <name type="scientific">Muriicola soli</name>
    <dbReference type="NCBI Taxonomy" id="2507538"/>
    <lineage>
        <taxon>Bacteria</taxon>
        <taxon>Pseudomonadati</taxon>
        <taxon>Bacteroidota</taxon>
        <taxon>Flavobacteriia</taxon>
        <taxon>Flavobacteriales</taxon>
        <taxon>Flavobacteriaceae</taxon>
        <taxon>Muriicola</taxon>
    </lineage>
</organism>
<dbReference type="CDD" id="cd00555">
    <property type="entry name" value="Maf"/>
    <property type="match status" value="1"/>
</dbReference>
<comment type="catalytic activity">
    <reaction evidence="4">
        <text>UTP + H2O = UMP + diphosphate + H(+)</text>
        <dbReference type="Rhea" id="RHEA:29395"/>
        <dbReference type="ChEBI" id="CHEBI:15377"/>
        <dbReference type="ChEBI" id="CHEBI:15378"/>
        <dbReference type="ChEBI" id="CHEBI:33019"/>
        <dbReference type="ChEBI" id="CHEBI:46398"/>
        <dbReference type="ChEBI" id="CHEBI:57865"/>
        <dbReference type="EC" id="3.6.1.9"/>
    </reaction>
</comment>
<gene>
    <name evidence="5" type="primary">maf</name>
    <name evidence="5" type="ORF">EQY75_04940</name>
</gene>